<dbReference type="EMBL" id="RFFJ01000097">
    <property type="protein sequence ID" value="RMI38143.1"/>
    <property type="molecule type" value="Genomic_DNA"/>
</dbReference>
<keyword evidence="3" id="KW-1185">Reference proteome</keyword>
<organism evidence="2 3">
    <name type="scientific">Streptomyces triticirhizae</name>
    <dbReference type="NCBI Taxonomy" id="2483353"/>
    <lineage>
        <taxon>Bacteria</taxon>
        <taxon>Bacillati</taxon>
        <taxon>Actinomycetota</taxon>
        <taxon>Actinomycetes</taxon>
        <taxon>Kitasatosporales</taxon>
        <taxon>Streptomycetaceae</taxon>
        <taxon>Streptomyces</taxon>
    </lineage>
</organism>
<keyword evidence="1" id="KW-0472">Membrane</keyword>
<evidence type="ECO:0000313" key="3">
    <source>
        <dbReference type="Proteomes" id="UP000278673"/>
    </source>
</evidence>
<dbReference type="AlphaFoldDB" id="A0A3M2LNM0"/>
<sequence length="141" mass="14454">MSGVRAGQLALSGVGLVLLAAGVRPLWTATEAGVPARVGGWLLGVLLAHDLLLAPLVVLVGWAIRRAPGRGALRAGLLTGGCLVLVALPPLLRRNDARYPTSLPLDCPRGLAVALGVVALLTAAGMARHLWTARGARRGRG</sequence>
<feature type="transmembrane region" description="Helical" evidence="1">
    <location>
        <begin position="41"/>
        <end position="64"/>
    </location>
</feature>
<name>A0A3M2LNM0_9ACTN</name>
<accession>A0A3M2LNM0</accession>
<gene>
    <name evidence="2" type="ORF">EBN88_17540</name>
</gene>
<feature type="transmembrane region" description="Helical" evidence="1">
    <location>
        <begin position="111"/>
        <end position="131"/>
    </location>
</feature>
<keyword evidence="1" id="KW-1133">Transmembrane helix</keyword>
<comment type="caution">
    <text evidence="2">The sequence shown here is derived from an EMBL/GenBank/DDBJ whole genome shotgun (WGS) entry which is preliminary data.</text>
</comment>
<proteinExistence type="predicted"/>
<keyword evidence="1" id="KW-0812">Transmembrane</keyword>
<dbReference type="RefSeq" id="WP_122184832.1">
    <property type="nucleotide sequence ID" value="NZ_RFFJ01000097.1"/>
</dbReference>
<evidence type="ECO:0000256" key="1">
    <source>
        <dbReference type="SAM" id="Phobius"/>
    </source>
</evidence>
<dbReference type="Proteomes" id="UP000278673">
    <property type="component" value="Unassembled WGS sequence"/>
</dbReference>
<reference evidence="2 3" key="1">
    <citation type="submission" date="2018-10" db="EMBL/GenBank/DDBJ databases">
        <title>Isolation, diversity and antifungal activity of actinobacteria from wheat.</title>
        <authorList>
            <person name="Han C."/>
        </authorList>
    </citation>
    <scope>NUCLEOTIDE SEQUENCE [LARGE SCALE GENOMIC DNA]</scope>
    <source>
        <strain evidence="2 3">NEAU-YY642</strain>
    </source>
</reference>
<feature type="transmembrane region" description="Helical" evidence="1">
    <location>
        <begin position="71"/>
        <end position="91"/>
    </location>
</feature>
<protein>
    <submittedName>
        <fullName evidence="2">Uncharacterized protein</fullName>
    </submittedName>
</protein>
<evidence type="ECO:0000313" key="2">
    <source>
        <dbReference type="EMBL" id="RMI38143.1"/>
    </source>
</evidence>